<dbReference type="GO" id="GO:0006396">
    <property type="term" value="P:RNA processing"/>
    <property type="evidence" value="ECO:0007669"/>
    <property type="project" value="InterPro"/>
</dbReference>
<evidence type="ECO:0000313" key="2">
    <source>
        <dbReference type="EMBL" id="WPH03084.1"/>
    </source>
</evidence>
<dbReference type="GO" id="GO:0004525">
    <property type="term" value="F:ribonuclease III activity"/>
    <property type="evidence" value="ECO:0007669"/>
    <property type="project" value="InterPro"/>
</dbReference>
<evidence type="ECO:0008006" key="4">
    <source>
        <dbReference type="Google" id="ProtNLM"/>
    </source>
</evidence>
<accession>A0AAQ3M817</accession>
<dbReference type="EMBL" id="CP138588">
    <property type="protein sequence ID" value="WPH03084.1"/>
    <property type="molecule type" value="Genomic_DNA"/>
</dbReference>
<evidence type="ECO:0000256" key="1">
    <source>
        <dbReference type="SAM" id="MobiDB-lite"/>
    </source>
</evidence>
<keyword evidence="3" id="KW-1185">Reference proteome</keyword>
<feature type="region of interest" description="Disordered" evidence="1">
    <location>
        <begin position="94"/>
        <end position="114"/>
    </location>
</feature>
<dbReference type="Gene3D" id="1.10.1520.10">
    <property type="entry name" value="Ribonuclease III domain"/>
    <property type="match status" value="1"/>
</dbReference>
<gene>
    <name evidence="2" type="ORF">R9X50_00595900</name>
</gene>
<protein>
    <recommendedName>
        <fullName evidence="4">RNase III domain-containing protein</fullName>
    </recommendedName>
</protein>
<dbReference type="InterPro" id="IPR036389">
    <property type="entry name" value="RNase_III_sf"/>
</dbReference>
<name>A0AAQ3M817_9PEZI</name>
<sequence length="141" mass="15885">MALGIFLPRSPVNRPTYYPGNKRIALIGDALLRLAIVEQWFTQGTPRGKTCDQVGRAKDQFFNIEECQELVSSLASNRNLAEKGHQLDIDQSVFKNPCQGGNGTQGYHGLNKRSRRRGRMAGFWKKLGCRPSNLDAPHDWE</sequence>
<reference evidence="2 3" key="1">
    <citation type="submission" date="2023-11" db="EMBL/GenBank/DDBJ databases">
        <title>An acidophilic fungus is an integral part of prey digestion in a carnivorous sundew plant.</title>
        <authorList>
            <person name="Tsai I.J."/>
        </authorList>
    </citation>
    <scope>NUCLEOTIDE SEQUENCE [LARGE SCALE GENOMIC DNA]</scope>
    <source>
        <strain evidence="2">169a</strain>
    </source>
</reference>
<dbReference type="AlphaFoldDB" id="A0AAQ3M817"/>
<organism evidence="2 3">
    <name type="scientific">Acrodontium crateriforme</name>
    <dbReference type="NCBI Taxonomy" id="150365"/>
    <lineage>
        <taxon>Eukaryota</taxon>
        <taxon>Fungi</taxon>
        <taxon>Dikarya</taxon>
        <taxon>Ascomycota</taxon>
        <taxon>Pezizomycotina</taxon>
        <taxon>Dothideomycetes</taxon>
        <taxon>Dothideomycetidae</taxon>
        <taxon>Mycosphaerellales</taxon>
        <taxon>Teratosphaeriaceae</taxon>
        <taxon>Acrodontium</taxon>
    </lineage>
</organism>
<proteinExistence type="predicted"/>
<dbReference type="SUPFAM" id="SSF69065">
    <property type="entry name" value="RNase III domain-like"/>
    <property type="match status" value="1"/>
</dbReference>
<evidence type="ECO:0000313" key="3">
    <source>
        <dbReference type="Proteomes" id="UP001303373"/>
    </source>
</evidence>
<dbReference type="Proteomes" id="UP001303373">
    <property type="component" value="Chromosome 9"/>
</dbReference>